<gene>
    <name evidence="3" type="ORF">C1I91_20800</name>
</gene>
<evidence type="ECO:0000313" key="4">
    <source>
        <dbReference type="Proteomes" id="UP000286268"/>
    </source>
</evidence>
<keyword evidence="1" id="KW-0812">Transmembrane</keyword>
<dbReference type="KEGG" id="cmah:C1I91_20800"/>
<evidence type="ECO:0000313" key="3">
    <source>
        <dbReference type="EMBL" id="QAA33873.1"/>
    </source>
</evidence>
<sequence length="334" mass="36133">MKKTKMKNRRLINAFGLNIFNFIFANIVIGLVISVPLVFYGPFNNIKELVVTSAMTTLSHQYLATIFLSKSEIDEIMNKNKVEDTVNSNTNEISIQEPTSDTVSKGDSGIEIKEIKGNSFNGHLLIVNDAKRIQLGLTDNLGRFGMKLDDIVKKENAVAGINAGGFQDENGQGNGGVPTGMVVKDGKIVFDDQKEDKVSLIGFNTDGVLVMGKYTKNDIARLKIKDAVSFSPFLVINGQGVIKSGNGGWGIAPRTAIGQRKDGTVLMLVIDGRQIGSIGATLKDVQEIMIENGAYNAANLDGGSSTTMFYDGKIINNPSSKDGVRYIPTSFIIK</sequence>
<accession>A0A410DXE4</accession>
<keyword evidence="1" id="KW-0472">Membrane</keyword>
<evidence type="ECO:0000256" key="1">
    <source>
        <dbReference type="SAM" id="Phobius"/>
    </source>
</evidence>
<evidence type="ECO:0000259" key="2">
    <source>
        <dbReference type="Pfam" id="PF09992"/>
    </source>
</evidence>
<keyword evidence="4" id="KW-1185">Reference proteome</keyword>
<dbReference type="PANTHER" id="PTHR40446">
    <property type="entry name" value="N-ACETYLGLUCOSAMINE-1-PHOSPHODIESTER ALPHA-N-ACETYLGLUCOSAMINIDASE"/>
    <property type="match status" value="1"/>
</dbReference>
<dbReference type="PANTHER" id="PTHR40446:SF2">
    <property type="entry name" value="N-ACETYLGLUCOSAMINE-1-PHOSPHODIESTER ALPHA-N-ACETYLGLUCOSAMINIDASE"/>
    <property type="match status" value="1"/>
</dbReference>
<protein>
    <submittedName>
        <fullName evidence="3">Exopolysaccharide biosynthesis protein</fullName>
    </submittedName>
</protein>
<dbReference type="EMBL" id="CP025746">
    <property type="protein sequence ID" value="QAA33873.1"/>
    <property type="molecule type" value="Genomic_DNA"/>
</dbReference>
<name>A0A410DXE4_9CLOT</name>
<feature type="transmembrane region" description="Helical" evidence="1">
    <location>
        <begin position="12"/>
        <end position="39"/>
    </location>
</feature>
<dbReference type="RefSeq" id="WP_128214594.1">
    <property type="nucleotide sequence ID" value="NZ_CP025746.1"/>
</dbReference>
<organism evidence="3 4">
    <name type="scientific">Clostridium manihotivorum</name>
    <dbReference type="NCBI Taxonomy" id="2320868"/>
    <lineage>
        <taxon>Bacteria</taxon>
        <taxon>Bacillati</taxon>
        <taxon>Bacillota</taxon>
        <taxon>Clostridia</taxon>
        <taxon>Eubacteriales</taxon>
        <taxon>Clostridiaceae</taxon>
        <taxon>Clostridium</taxon>
    </lineage>
</organism>
<reference evidence="3 4" key="1">
    <citation type="submission" date="2018-01" db="EMBL/GenBank/DDBJ databases">
        <title>Genome Sequencing and Assembly of Anaerobacter polyendosporus strain CT4.</title>
        <authorList>
            <person name="Tachaapaikoon C."/>
            <person name="Sutheeworapong S."/>
            <person name="Jenjaroenpun P."/>
            <person name="Wongsurawat T."/>
            <person name="Nookeaw I."/>
            <person name="Cheawchanlertfa P."/>
            <person name="Kosugi A."/>
            <person name="Cheevadhanarak S."/>
            <person name="Ratanakhanokchai K."/>
        </authorList>
    </citation>
    <scope>NUCLEOTIDE SEQUENCE [LARGE SCALE GENOMIC DNA]</scope>
    <source>
        <strain evidence="3 4">CT4</strain>
    </source>
</reference>
<dbReference type="InterPro" id="IPR018711">
    <property type="entry name" value="NAGPA"/>
</dbReference>
<dbReference type="AlphaFoldDB" id="A0A410DXE4"/>
<dbReference type="Pfam" id="PF09992">
    <property type="entry name" value="NAGPA"/>
    <property type="match status" value="1"/>
</dbReference>
<keyword evidence="1" id="KW-1133">Transmembrane helix</keyword>
<dbReference type="Proteomes" id="UP000286268">
    <property type="component" value="Chromosome"/>
</dbReference>
<feature type="domain" description="Phosphodiester glycosidase" evidence="2">
    <location>
        <begin position="156"/>
        <end position="333"/>
    </location>
</feature>
<dbReference type="OrthoDB" id="9809781at2"/>
<proteinExistence type="predicted"/>